<dbReference type="EMBL" id="CP021056">
    <property type="protein sequence ID" value="QXE26409.1"/>
    <property type="molecule type" value="Genomic_DNA"/>
</dbReference>
<reference evidence="1" key="1">
    <citation type="submission" date="2017-04" db="EMBL/GenBank/DDBJ databases">
        <title>Genome deletions in a multicellular cyanobacterial endosymbiont for morphological adaptation in marine diatoms.</title>
        <authorList>
            <person name="Wang Y."/>
            <person name="Gao H."/>
            <person name="Li R."/>
            <person name="Xu X."/>
        </authorList>
    </citation>
    <scope>NUCLEOTIDE SEQUENCE</scope>
    <source>
        <strain evidence="1">FACHB 800</strain>
    </source>
</reference>
<dbReference type="Proteomes" id="UP000683511">
    <property type="component" value="Chromosome"/>
</dbReference>
<organism evidence="1 2">
    <name type="scientific">Richelia sinica FACHB-800</name>
    <dbReference type="NCBI Taxonomy" id="1357546"/>
    <lineage>
        <taxon>Bacteria</taxon>
        <taxon>Bacillati</taxon>
        <taxon>Cyanobacteriota</taxon>
        <taxon>Cyanophyceae</taxon>
        <taxon>Nostocales</taxon>
        <taxon>Nostocaceae</taxon>
        <taxon>Richelia</taxon>
    </lineage>
</organism>
<accession>A0A975TD46</accession>
<dbReference type="KEGG" id="rsin:B6N60_05141"/>
<name>A0A975TD46_9NOST</name>
<evidence type="ECO:0000313" key="2">
    <source>
        <dbReference type="Proteomes" id="UP000683511"/>
    </source>
</evidence>
<dbReference type="AlphaFoldDB" id="A0A975TD46"/>
<keyword evidence="2" id="KW-1185">Reference proteome</keyword>
<protein>
    <submittedName>
        <fullName evidence="1">Uncharacterized protein</fullName>
    </submittedName>
</protein>
<sequence length="45" mass="5252">MISDRPSTQDSDVDHSQSGILITFYTEFDLDNKWKSHLVYSVYVL</sequence>
<gene>
    <name evidence="1" type="ORF">B6N60_05141</name>
</gene>
<proteinExistence type="predicted"/>
<evidence type="ECO:0000313" key="1">
    <source>
        <dbReference type="EMBL" id="QXE26409.1"/>
    </source>
</evidence>